<comment type="caution">
    <text evidence="1">The sequence shown here is derived from an EMBL/GenBank/DDBJ whole genome shotgun (WGS) entry which is preliminary data.</text>
</comment>
<name>A0ACC1D7Z0_9NEOP</name>
<dbReference type="EMBL" id="CM034393">
    <property type="protein sequence ID" value="KAJ0180044.1"/>
    <property type="molecule type" value="Genomic_DNA"/>
</dbReference>
<keyword evidence="2" id="KW-1185">Reference proteome</keyword>
<evidence type="ECO:0000313" key="2">
    <source>
        <dbReference type="Proteomes" id="UP000824533"/>
    </source>
</evidence>
<protein>
    <submittedName>
        <fullName evidence="1">Uncharacterized protein</fullName>
    </submittedName>
</protein>
<sequence length="91" mass="10886">MKVDIQKNEIESIYRLGRKMENTDNIRPVVVTLTTVGRKIEILRKKKFLKDTNVHLKEDYLKKVVEKRRELQEELKTQQELGKTLFLSMIK</sequence>
<gene>
    <name evidence="1" type="ORF">K1T71_004635</name>
</gene>
<accession>A0ACC1D7Z0</accession>
<reference evidence="1 2" key="1">
    <citation type="journal article" date="2021" name="Front. Genet.">
        <title>Chromosome-Level Genome Assembly Reveals Significant Gene Expansion in the Toll and IMD Signaling Pathways of Dendrolimus kikuchii.</title>
        <authorList>
            <person name="Zhou J."/>
            <person name="Wu P."/>
            <person name="Xiong Z."/>
            <person name="Liu N."/>
            <person name="Zhao N."/>
            <person name="Ji M."/>
            <person name="Qiu Y."/>
            <person name="Yang B."/>
        </authorList>
    </citation>
    <scope>NUCLEOTIDE SEQUENCE [LARGE SCALE GENOMIC DNA]</scope>
    <source>
        <strain evidence="1">Ann1</strain>
    </source>
</reference>
<dbReference type="Proteomes" id="UP000824533">
    <property type="component" value="Linkage Group LG07"/>
</dbReference>
<organism evidence="1 2">
    <name type="scientific">Dendrolimus kikuchii</name>
    <dbReference type="NCBI Taxonomy" id="765133"/>
    <lineage>
        <taxon>Eukaryota</taxon>
        <taxon>Metazoa</taxon>
        <taxon>Ecdysozoa</taxon>
        <taxon>Arthropoda</taxon>
        <taxon>Hexapoda</taxon>
        <taxon>Insecta</taxon>
        <taxon>Pterygota</taxon>
        <taxon>Neoptera</taxon>
        <taxon>Endopterygota</taxon>
        <taxon>Lepidoptera</taxon>
        <taxon>Glossata</taxon>
        <taxon>Ditrysia</taxon>
        <taxon>Bombycoidea</taxon>
        <taxon>Lasiocampidae</taxon>
        <taxon>Dendrolimus</taxon>
    </lineage>
</organism>
<proteinExistence type="predicted"/>
<evidence type="ECO:0000313" key="1">
    <source>
        <dbReference type="EMBL" id="KAJ0180044.1"/>
    </source>
</evidence>